<dbReference type="PANTHER" id="PTHR21700">
    <property type="entry name" value="TRANSTHYRETIN-LIKE FAMILY PROTEIN-RELATED"/>
    <property type="match status" value="1"/>
</dbReference>
<feature type="signal peptide" evidence="5">
    <location>
        <begin position="1"/>
        <end position="20"/>
    </location>
</feature>
<comment type="subcellular location">
    <subcellularLocation>
        <location evidence="1">Secreted</location>
    </subcellularLocation>
</comment>
<evidence type="ECO:0000256" key="4">
    <source>
        <dbReference type="ARBA" id="ARBA00022729"/>
    </source>
</evidence>
<evidence type="ECO:0000256" key="1">
    <source>
        <dbReference type="ARBA" id="ARBA00004613"/>
    </source>
</evidence>
<gene>
    <name evidence="6" type="ORF">DdX_06703</name>
</gene>
<keyword evidence="7" id="KW-1185">Reference proteome</keyword>
<dbReference type="AlphaFoldDB" id="A0AAD4N6D8"/>
<comment type="caution">
    <text evidence="6">The sequence shown here is derived from an EMBL/GenBank/DDBJ whole genome shotgun (WGS) entry which is preliminary data.</text>
</comment>
<reference evidence="6" key="1">
    <citation type="submission" date="2022-01" db="EMBL/GenBank/DDBJ databases">
        <title>Genome Sequence Resource for Two Populations of Ditylenchus destructor, the Migratory Endoparasitic Phytonematode.</title>
        <authorList>
            <person name="Zhang H."/>
            <person name="Lin R."/>
            <person name="Xie B."/>
        </authorList>
    </citation>
    <scope>NUCLEOTIDE SEQUENCE</scope>
    <source>
        <strain evidence="6">BazhouSP</strain>
    </source>
</reference>
<name>A0AAD4N6D8_9BILA</name>
<dbReference type="Pfam" id="PF01060">
    <property type="entry name" value="TTR-52"/>
    <property type="match status" value="1"/>
</dbReference>
<protein>
    <submittedName>
        <fullName evidence="6">Transthyretin-like family domain-containing protein</fullName>
    </submittedName>
</protein>
<sequence>MKIALCIVIAVAAFTQECYAGYHNITATGFLECNKTPVVNATVELREHDILDPDDSKYSTTSDITGHFNVHGDEDEMGKVEFYIRIVHTCDAKENCQRQSDYEIPNSKLDNVYEMGTLNLMVRGKDEKDLC</sequence>
<evidence type="ECO:0000256" key="5">
    <source>
        <dbReference type="SAM" id="SignalP"/>
    </source>
</evidence>
<dbReference type="EMBL" id="JAKKPZ010000008">
    <property type="protein sequence ID" value="KAI1718283.1"/>
    <property type="molecule type" value="Genomic_DNA"/>
</dbReference>
<organism evidence="6 7">
    <name type="scientific">Ditylenchus destructor</name>
    <dbReference type="NCBI Taxonomy" id="166010"/>
    <lineage>
        <taxon>Eukaryota</taxon>
        <taxon>Metazoa</taxon>
        <taxon>Ecdysozoa</taxon>
        <taxon>Nematoda</taxon>
        <taxon>Chromadorea</taxon>
        <taxon>Rhabditida</taxon>
        <taxon>Tylenchina</taxon>
        <taxon>Tylenchomorpha</taxon>
        <taxon>Sphaerularioidea</taxon>
        <taxon>Anguinidae</taxon>
        <taxon>Anguininae</taxon>
        <taxon>Ditylenchus</taxon>
    </lineage>
</organism>
<keyword evidence="4 5" id="KW-0732">Signal</keyword>
<dbReference type="InterPro" id="IPR038479">
    <property type="entry name" value="Transthyretin-like_sf"/>
</dbReference>
<proteinExistence type="inferred from homology"/>
<dbReference type="Gene3D" id="2.60.40.3330">
    <property type="match status" value="1"/>
</dbReference>
<evidence type="ECO:0000313" key="7">
    <source>
        <dbReference type="Proteomes" id="UP001201812"/>
    </source>
</evidence>
<comment type="similarity">
    <text evidence="2">Belongs to the nematode transthyretin-like family.</text>
</comment>
<dbReference type="InterPro" id="IPR001534">
    <property type="entry name" value="Transthyretin-like"/>
</dbReference>
<feature type="chain" id="PRO_5041910748" evidence="5">
    <location>
        <begin position="21"/>
        <end position="131"/>
    </location>
</feature>
<dbReference type="Proteomes" id="UP001201812">
    <property type="component" value="Unassembled WGS sequence"/>
</dbReference>
<evidence type="ECO:0000313" key="6">
    <source>
        <dbReference type="EMBL" id="KAI1718283.1"/>
    </source>
</evidence>
<dbReference type="GO" id="GO:0005576">
    <property type="term" value="C:extracellular region"/>
    <property type="evidence" value="ECO:0007669"/>
    <property type="project" value="UniProtKB-SubCell"/>
</dbReference>
<evidence type="ECO:0000256" key="2">
    <source>
        <dbReference type="ARBA" id="ARBA00010112"/>
    </source>
</evidence>
<dbReference type="GO" id="GO:0009986">
    <property type="term" value="C:cell surface"/>
    <property type="evidence" value="ECO:0007669"/>
    <property type="project" value="InterPro"/>
</dbReference>
<keyword evidence="3" id="KW-0964">Secreted</keyword>
<accession>A0AAD4N6D8</accession>
<evidence type="ECO:0000256" key="3">
    <source>
        <dbReference type="ARBA" id="ARBA00022525"/>
    </source>
</evidence>